<dbReference type="EMBL" id="CBTJ020000113">
    <property type="protein sequence ID" value="CDI04612.1"/>
    <property type="molecule type" value="Genomic_DNA"/>
</dbReference>
<sequence>MAYSNADKQQRYRQRLSARGLVHVQGWVTPEQAEVIRRIMAERGWEAAGRCGVAPRAEQRAEQNDP</sequence>
<dbReference type="Proteomes" id="UP000035760">
    <property type="component" value="Unassembled WGS sequence"/>
</dbReference>
<dbReference type="OrthoDB" id="6387717at2"/>
<proteinExistence type="predicted"/>
<evidence type="ECO:0000313" key="1">
    <source>
        <dbReference type="EMBL" id="CDI04612.1"/>
    </source>
</evidence>
<reference evidence="1" key="1">
    <citation type="submission" date="2013-07" db="EMBL/GenBank/DDBJ databases">
        <authorList>
            <person name="McIlroy S."/>
        </authorList>
    </citation>
    <scope>NUCLEOTIDE SEQUENCE [LARGE SCALE GENOMIC DNA]</scope>
    <source>
        <strain evidence="1">Run_A_D11</strain>
    </source>
</reference>
<keyword evidence="2" id="KW-1185">Reference proteome</keyword>
<gene>
    <name evidence="1" type="ORF">BN873_p10056</name>
</gene>
<dbReference type="AlphaFoldDB" id="W6MA72"/>
<evidence type="ECO:0000313" key="2">
    <source>
        <dbReference type="Proteomes" id="UP000035760"/>
    </source>
</evidence>
<organism evidence="1 2">
    <name type="scientific">Candidatus Competibacter denitrificans Run_A_D11</name>
    <dbReference type="NCBI Taxonomy" id="1400863"/>
    <lineage>
        <taxon>Bacteria</taxon>
        <taxon>Pseudomonadati</taxon>
        <taxon>Pseudomonadota</taxon>
        <taxon>Gammaproteobacteria</taxon>
        <taxon>Candidatus Competibacteraceae</taxon>
        <taxon>Candidatus Competibacter</taxon>
    </lineage>
</organism>
<dbReference type="RefSeq" id="WP_048676924.1">
    <property type="nucleotide sequence ID" value="NZ_CBTJ020000113.1"/>
</dbReference>
<name>W6MA72_9GAMM</name>
<reference evidence="1" key="2">
    <citation type="submission" date="2014-03" db="EMBL/GenBank/DDBJ databases">
        <title>Candidatus Competibacter-lineage genomes retrieved from metagenomes reveal functional metabolic diversity.</title>
        <authorList>
            <person name="McIlroy S.J."/>
            <person name="Albertsen M."/>
            <person name="Andresen E.K."/>
            <person name="Saunders A.M."/>
            <person name="Kristiansen R."/>
            <person name="Stokholm-Bjerregaard M."/>
            <person name="Nielsen K.L."/>
            <person name="Nielsen P.H."/>
        </authorList>
    </citation>
    <scope>NUCLEOTIDE SEQUENCE</scope>
    <source>
        <strain evidence="1">Run_A_D11</strain>
    </source>
</reference>
<accession>W6MA72</accession>
<protein>
    <submittedName>
        <fullName evidence="1">Uncharacterized protein</fullName>
    </submittedName>
</protein>
<comment type="caution">
    <text evidence="1">The sequence shown here is derived from an EMBL/GenBank/DDBJ whole genome shotgun (WGS) entry which is preliminary data.</text>
</comment>